<accession>A0A3E1K7P6</accession>
<dbReference type="InterPro" id="IPR035959">
    <property type="entry name" value="RutC-like_sf"/>
</dbReference>
<reference evidence="2 3" key="1">
    <citation type="submission" date="2018-08" db="EMBL/GenBank/DDBJ databases">
        <title>Wenzhouxiangella salilacus sp. nov., a novel bacterium isolated from a saline lake in Xinjiang Province, China.</title>
        <authorList>
            <person name="Han S."/>
        </authorList>
    </citation>
    <scope>NUCLEOTIDE SEQUENCE [LARGE SCALE GENOMIC DNA]</scope>
    <source>
        <strain evidence="2 3">XDB06</strain>
    </source>
</reference>
<comment type="caution">
    <text evidence="2">The sequence shown here is derived from an EMBL/GenBank/DDBJ whole genome shotgun (WGS) entry which is preliminary data.</text>
</comment>
<organism evidence="2 3">
    <name type="scientific">Wenzhouxiangella sediminis</name>
    <dbReference type="NCBI Taxonomy" id="1792836"/>
    <lineage>
        <taxon>Bacteria</taxon>
        <taxon>Pseudomonadati</taxon>
        <taxon>Pseudomonadota</taxon>
        <taxon>Gammaproteobacteria</taxon>
        <taxon>Chromatiales</taxon>
        <taxon>Wenzhouxiangellaceae</taxon>
        <taxon>Wenzhouxiangella</taxon>
    </lineage>
</organism>
<feature type="domain" description="Chorismatase FkbO/Hyg5-like N-terminal" evidence="1">
    <location>
        <begin position="55"/>
        <end position="177"/>
    </location>
</feature>
<evidence type="ECO:0000259" key="1">
    <source>
        <dbReference type="Pfam" id="PF21168"/>
    </source>
</evidence>
<dbReference type="EMBL" id="QUZK01000039">
    <property type="protein sequence ID" value="RFF30019.1"/>
    <property type="molecule type" value="Genomic_DNA"/>
</dbReference>
<dbReference type="AlphaFoldDB" id="A0A3E1K7P6"/>
<evidence type="ECO:0000313" key="3">
    <source>
        <dbReference type="Proteomes" id="UP000260351"/>
    </source>
</evidence>
<dbReference type="Pfam" id="PF21168">
    <property type="entry name" value="FkbO_Hyg5-like_N"/>
    <property type="match status" value="1"/>
</dbReference>
<dbReference type="Gene3D" id="3.30.1330.40">
    <property type="entry name" value="RutC-like"/>
    <property type="match status" value="1"/>
</dbReference>
<proteinExistence type="predicted"/>
<keyword evidence="3" id="KW-1185">Reference proteome</keyword>
<protein>
    <recommendedName>
        <fullName evidence="1">Chorismatase FkbO/Hyg5-like N-terminal domain-containing protein</fullName>
    </recommendedName>
</protein>
<dbReference type="Proteomes" id="UP000260351">
    <property type="component" value="Unassembled WGS sequence"/>
</dbReference>
<dbReference type="OrthoDB" id="1114505at2"/>
<evidence type="ECO:0000313" key="2">
    <source>
        <dbReference type="EMBL" id="RFF30019.1"/>
    </source>
</evidence>
<name>A0A3E1K7P6_9GAMM</name>
<dbReference type="SUPFAM" id="SSF55298">
    <property type="entry name" value="YjgF-like"/>
    <property type="match status" value="1"/>
</dbReference>
<sequence>MLHEPARVNLPGGVRVEPVGGGRAGSTLFEFALAEPRSHAAGCGLAWLGGDLADECWGVDAPVSAGREDGVTWRRAGDLLFLAFEQPDDPADDPAAAVEAAYDRLLATAAAAGCRQLLRAWNYLPAINAGAGDAERYRRFCLGRAAALEKAGYGEGELCAGTAIGGDEPLLRVYLLCAPEPGINIENPRQVSAYRYPRQYGPRSPSFARATAITGPGDAMLLMISGTASVVGHRTLHEDDVAAQLEEIIRNLESLMAQSARDLGRPGLAEFGEGSLLRVYVRNADDWPLIEARLRRRWPAARLAGLRGDVCRSDLLVEIEAVSRS</sequence>
<gene>
    <name evidence="2" type="ORF">DZC52_09965</name>
</gene>
<dbReference type="InterPro" id="IPR049368">
    <property type="entry name" value="FkbO_Hyg5-like_N"/>
</dbReference>
<dbReference type="RefSeq" id="WP_116651001.1">
    <property type="nucleotide sequence ID" value="NZ_QUZK01000039.1"/>
</dbReference>